<reference evidence="1" key="1">
    <citation type="submission" date="2022-08" db="EMBL/GenBank/DDBJ databases">
        <authorList>
            <person name="Gutierrez-Valencia J."/>
        </authorList>
    </citation>
    <scope>NUCLEOTIDE SEQUENCE</scope>
</reference>
<gene>
    <name evidence="1" type="ORF">LITE_LOCUS19395</name>
</gene>
<sequence>MRRLCWRRMLGVGRRRRGRGWLTLWWGTWWLILRGKSC</sequence>
<keyword evidence="2" id="KW-1185">Reference proteome</keyword>
<protein>
    <submittedName>
        <fullName evidence="1">Uncharacterized protein</fullName>
    </submittedName>
</protein>
<dbReference type="EMBL" id="CAMGYJ010000005">
    <property type="protein sequence ID" value="CAI0423125.1"/>
    <property type="molecule type" value="Genomic_DNA"/>
</dbReference>
<accession>A0AAV0KLN7</accession>
<evidence type="ECO:0000313" key="2">
    <source>
        <dbReference type="Proteomes" id="UP001154282"/>
    </source>
</evidence>
<dbReference type="AlphaFoldDB" id="A0AAV0KLN7"/>
<evidence type="ECO:0000313" key="1">
    <source>
        <dbReference type="EMBL" id="CAI0423125.1"/>
    </source>
</evidence>
<name>A0AAV0KLN7_9ROSI</name>
<comment type="caution">
    <text evidence="1">The sequence shown here is derived from an EMBL/GenBank/DDBJ whole genome shotgun (WGS) entry which is preliminary data.</text>
</comment>
<organism evidence="1 2">
    <name type="scientific">Linum tenue</name>
    <dbReference type="NCBI Taxonomy" id="586396"/>
    <lineage>
        <taxon>Eukaryota</taxon>
        <taxon>Viridiplantae</taxon>
        <taxon>Streptophyta</taxon>
        <taxon>Embryophyta</taxon>
        <taxon>Tracheophyta</taxon>
        <taxon>Spermatophyta</taxon>
        <taxon>Magnoliopsida</taxon>
        <taxon>eudicotyledons</taxon>
        <taxon>Gunneridae</taxon>
        <taxon>Pentapetalae</taxon>
        <taxon>rosids</taxon>
        <taxon>fabids</taxon>
        <taxon>Malpighiales</taxon>
        <taxon>Linaceae</taxon>
        <taxon>Linum</taxon>
    </lineage>
</organism>
<dbReference type="Proteomes" id="UP001154282">
    <property type="component" value="Unassembled WGS sequence"/>
</dbReference>
<proteinExistence type="predicted"/>